<comment type="caution">
    <text evidence="1">The sequence shown here is derived from an EMBL/GenBank/DDBJ whole genome shotgun (WGS) entry which is preliminary data.</text>
</comment>
<dbReference type="EMBL" id="JADOXO010000067">
    <property type="protein sequence ID" value="KAF9815609.1"/>
    <property type="molecule type" value="Genomic_DNA"/>
</dbReference>
<gene>
    <name evidence="1" type="ORF">IEO21_04469</name>
</gene>
<evidence type="ECO:0000313" key="2">
    <source>
        <dbReference type="Proteomes" id="UP000639403"/>
    </source>
</evidence>
<protein>
    <submittedName>
        <fullName evidence="1">Uncharacterized protein</fullName>
    </submittedName>
</protein>
<organism evidence="1 2">
    <name type="scientific">Rhodonia placenta</name>
    <dbReference type="NCBI Taxonomy" id="104341"/>
    <lineage>
        <taxon>Eukaryota</taxon>
        <taxon>Fungi</taxon>
        <taxon>Dikarya</taxon>
        <taxon>Basidiomycota</taxon>
        <taxon>Agaricomycotina</taxon>
        <taxon>Agaricomycetes</taxon>
        <taxon>Polyporales</taxon>
        <taxon>Adustoporiaceae</taxon>
        <taxon>Rhodonia</taxon>
    </lineage>
</organism>
<reference evidence="1" key="1">
    <citation type="submission" date="2020-11" db="EMBL/GenBank/DDBJ databases">
        <authorList>
            <person name="Koelle M."/>
            <person name="Horta M.A.C."/>
            <person name="Nowrousian M."/>
            <person name="Ohm R.A."/>
            <person name="Benz P."/>
            <person name="Pilgard A."/>
        </authorList>
    </citation>
    <scope>NUCLEOTIDE SEQUENCE</scope>
    <source>
        <strain evidence="1">FPRL280</strain>
    </source>
</reference>
<dbReference type="Proteomes" id="UP000639403">
    <property type="component" value="Unassembled WGS sequence"/>
</dbReference>
<evidence type="ECO:0000313" key="1">
    <source>
        <dbReference type="EMBL" id="KAF9815609.1"/>
    </source>
</evidence>
<accession>A0A8H7P471</accession>
<dbReference type="AlphaFoldDB" id="A0A8H7P471"/>
<name>A0A8H7P471_9APHY</name>
<reference evidence="1" key="2">
    <citation type="journal article" name="Front. Microbiol.">
        <title>Degradative Capacity of Two Strains of Rhodonia placenta: From Phenotype to Genotype.</title>
        <authorList>
            <person name="Kolle M."/>
            <person name="Horta M.A.C."/>
            <person name="Nowrousian M."/>
            <person name="Ohm R.A."/>
            <person name="Benz J.P."/>
            <person name="Pilgard A."/>
        </authorList>
    </citation>
    <scope>NUCLEOTIDE SEQUENCE</scope>
    <source>
        <strain evidence="1">FPRL280</strain>
    </source>
</reference>
<proteinExistence type="predicted"/>
<sequence>MQQVDISANHPVVLLLVHRECHT</sequence>